<sequence length="416" mass="48342">MELPPQIGALRNLEIFDLEGTKIMYLPEEIGELISLKCFRVSFGGRANRYMDLIIPTKALSKFSELEELTMWWDAEVKTILNELSKSLKLKFLELYLQSVKILQLLRWKGTELKYPDSFEFRFIVGRLRRRLISRLPYEVEERFKKWNKWRKCLEYINGDGKPTEITEALNHAFVFFLDRHWTIKMLSDFGNKNLVNLKFCLLVECNEVQTIIDGNYEYPSGGVKEPVFKSLNYLSIHCMKNLQSIWKGPIEKGCLSCLRSLTLRMCPNLTTIFTPSLLDNLWQLEELVVEDCCKIKGLVTQESPNFKSGYVLRSLRRISLVDLPELVTISGGLIINPILTSLIVYNCPKLKILYAKEISSTSLKIKGEKEWLETLKWNESESSNIWPTFEELGSGEDLMDQLDKDIYSHQLGMDF</sequence>
<reference evidence="1 2" key="1">
    <citation type="journal article" date="2022" name="Plant J.">
        <title>Chromosome-level genome of Camellia lanceoleosa provides a valuable resource for understanding genome evolution and self-incompatibility.</title>
        <authorList>
            <person name="Gong W."/>
            <person name="Xiao S."/>
            <person name="Wang L."/>
            <person name="Liao Z."/>
            <person name="Chang Y."/>
            <person name="Mo W."/>
            <person name="Hu G."/>
            <person name="Li W."/>
            <person name="Zhao G."/>
            <person name="Zhu H."/>
            <person name="Hu X."/>
            <person name="Ji K."/>
            <person name="Xiang X."/>
            <person name="Song Q."/>
            <person name="Yuan D."/>
            <person name="Jin S."/>
            <person name="Zhang L."/>
        </authorList>
    </citation>
    <scope>NUCLEOTIDE SEQUENCE [LARGE SCALE GENOMIC DNA]</scope>
    <source>
        <strain evidence="1">SQ_2022a</strain>
    </source>
</reference>
<organism evidence="1 2">
    <name type="scientific">Camellia lanceoleosa</name>
    <dbReference type="NCBI Taxonomy" id="1840588"/>
    <lineage>
        <taxon>Eukaryota</taxon>
        <taxon>Viridiplantae</taxon>
        <taxon>Streptophyta</taxon>
        <taxon>Embryophyta</taxon>
        <taxon>Tracheophyta</taxon>
        <taxon>Spermatophyta</taxon>
        <taxon>Magnoliopsida</taxon>
        <taxon>eudicotyledons</taxon>
        <taxon>Gunneridae</taxon>
        <taxon>Pentapetalae</taxon>
        <taxon>asterids</taxon>
        <taxon>Ericales</taxon>
        <taxon>Theaceae</taxon>
        <taxon>Camellia</taxon>
    </lineage>
</organism>
<name>A0ACC0IMQ4_9ERIC</name>
<evidence type="ECO:0000313" key="2">
    <source>
        <dbReference type="Proteomes" id="UP001060215"/>
    </source>
</evidence>
<keyword evidence="2" id="KW-1185">Reference proteome</keyword>
<dbReference type="EMBL" id="CM045760">
    <property type="protein sequence ID" value="KAI8027212.1"/>
    <property type="molecule type" value="Genomic_DNA"/>
</dbReference>
<comment type="caution">
    <text evidence="1">The sequence shown here is derived from an EMBL/GenBank/DDBJ whole genome shotgun (WGS) entry which is preliminary data.</text>
</comment>
<gene>
    <name evidence="1" type="ORF">LOK49_LG02G02752</name>
</gene>
<protein>
    <submittedName>
        <fullName evidence="1">Disease resistance protein RPS2</fullName>
    </submittedName>
</protein>
<dbReference type="Proteomes" id="UP001060215">
    <property type="component" value="Chromosome 3"/>
</dbReference>
<evidence type="ECO:0000313" key="1">
    <source>
        <dbReference type="EMBL" id="KAI8027212.1"/>
    </source>
</evidence>
<proteinExistence type="predicted"/>
<accession>A0ACC0IMQ4</accession>